<dbReference type="AlphaFoldDB" id="A0A392UFL2"/>
<feature type="non-terminal residue" evidence="2">
    <location>
        <position position="28"/>
    </location>
</feature>
<organism evidence="2 3">
    <name type="scientific">Trifolium medium</name>
    <dbReference type="NCBI Taxonomy" id="97028"/>
    <lineage>
        <taxon>Eukaryota</taxon>
        <taxon>Viridiplantae</taxon>
        <taxon>Streptophyta</taxon>
        <taxon>Embryophyta</taxon>
        <taxon>Tracheophyta</taxon>
        <taxon>Spermatophyta</taxon>
        <taxon>Magnoliopsida</taxon>
        <taxon>eudicotyledons</taxon>
        <taxon>Gunneridae</taxon>
        <taxon>Pentapetalae</taxon>
        <taxon>rosids</taxon>
        <taxon>fabids</taxon>
        <taxon>Fabales</taxon>
        <taxon>Fabaceae</taxon>
        <taxon>Papilionoideae</taxon>
        <taxon>50 kb inversion clade</taxon>
        <taxon>NPAAA clade</taxon>
        <taxon>Hologalegina</taxon>
        <taxon>IRL clade</taxon>
        <taxon>Trifolieae</taxon>
        <taxon>Trifolium</taxon>
    </lineage>
</organism>
<feature type="region of interest" description="Disordered" evidence="1">
    <location>
        <begin position="1"/>
        <end position="28"/>
    </location>
</feature>
<name>A0A392UFL2_9FABA</name>
<protein>
    <submittedName>
        <fullName evidence="2">Uncharacterized protein</fullName>
    </submittedName>
</protein>
<comment type="caution">
    <text evidence="2">The sequence shown here is derived from an EMBL/GenBank/DDBJ whole genome shotgun (WGS) entry which is preliminary data.</text>
</comment>
<keyword evidence="3" id="KW-1185">Reference proteome</keyword>
<dbReference type="Proteomes" id="UP000265520">
    <property type="component" value="Unassembled WGS sequence"/>
</dbReference>
<feature type="compositionally biased region" description="Polar residues" evidence="1">
    <location>
        <begin position="10"/>
        <end position="21"/>
    </location>
</feature>
<reference evidence="2 3" key="1">
    <citation type="journal article" date="2018" name="Front. Plant Sci.">
        <title>Red Clover (Trifolium pratense) and Zigzag Clover (T. medium) - A Picture of Genomic Similarities and Differences.</title>
        <authorList>
            <person name="Dluhosova J."/>
            <person name="Istvanek J."/>
            <person name="Nedelnik J."/>
            <person name="Repkova J."/>
        </authorList>
    </citation>
    <scope>NUCLEOTIDE SEQUENCE [LARGE SCALE GENOMIC DNA]</scope>
    <source>
        <strain evidence="3">cv. 10/8</strain>
        <tissue evidence="2">Leaf</tissue>
    </source>
</reference>
<evidence type="ECO:0000256" key="1">
    <source>
        <dbReference type="SAM" id="MobiDB-lite"/>
    </source>
</evidence>
<accession>A0A392UFL2</accession>
<evidence type="ECO:0000313" key="2">
    <source>
        <dbReference type="EMBL" id="MCI71778.1"/>
    </source>
</evidence>
<evidence type="ECO:0000313" key="3">
    <source>
        <dbReference type="Proteomes" id="UP000265520"/>
    </source>
</evidence>
<dbReference type="EMBL" id="LXQA010803644">
    <property type="protein sequence ID" value="MCI71778.1"/>
    <property type="molecule type" value="Genomic_DNA"/>
</dbReference>
<sequence>MTIELGRRNGNGQSSYSCNHQNDGRYGL</sequence>
<proteinExistence type="predicted"/>